<keyword evidence="7" id="KW-1185">Reference proteome</keyword>
<dbReference type="PANTHER" id="PTHR45982:SF1">
    <property type="entry name" value="REGULATOR OF CHROMOSOME CONDENSATION"/>
    <property type="match status" value="1"/>
</dbReference>
<feature type="domain" description="EF-hand" evidence="5">
    <location>
        <begin position="371"/>
        <end position="406"/>
    </location>
</feature>
<evidence type="ECO:0000256" key="4">
    <source>
        <dbReference type="SAM" id="MobiDB-lite"/>
    </source>
</evidence>
<dbReference type="Pfam" id="PF00415">
    <property type="entry name" value="RCC1"/>
    <property type="match status" value="3"/>
</dbReference>
<dbReference type="PROSITE" id="PS50222">
    <property type="entry name" value="EF_HAND_2"/>
    <property type="match status" value="4"/>
</dbReference>
<dbReference type="Pfam" id="PF13540">
    <property type="entry name" value="RCC1_2"/>
    <property type="match status" value="1"/>
</dbReference>
<feature type="domain" description="EF-hand" evidence="5">
    <location>
        <begin position="452"/>
        <end position="487"/>
    </location>
</feature>
<evidence type="ECO:0000313" key="7">
    <source>
        <dbReference type="Proteomes" id="UP001363151"/>
    </source>
</evidence>
<feature type="compositionally biased region" description="Basic and acidic residues" evidence="4">
    <location>
        <begin position="1317"/>
        <end position="1330"/>
    </location>
</feature>
<evidence type="ECO:0000256" key="2">
    <source>
        <dbReference type="PROSITE-ProRule" id="PRU00235"/>
    </source>
</evidence>
<gene>
    <name evidence="6" type="primary">HERC1</name>
    <name evidence="6" type="ORF">SO694_00107046</name>
</gene>
<evidence type="ECO:0000259" key="5">
    <source>
        <dbReference type="PROSITE" id="PS50222"/>
    </source>
</evidence>
<accession>A0ABR1FMM6</accession>
<dbReference type="Gene3D" id="2.60.120.260">
    <property type="entry name" value="Galactose-binding domain-like"/>
    <property type="match status" value="1"/>
</dbReference>
<dbReference type="InterPro" id="IPR009091">
    <property type="entry name" value="RCC1/BLIP-II"/>
</dbReference>
<feature type="coiled-coil region" evidence="3">
    <location>
        <begin position="540"/>
        <end position="567"/>
    </location>
</feature>
<proteinExistence type="predicted"/>
<feature type="domain" description="EF-hand" evidence="5">
    <location>
        <begin position="407"/>
        <end position="442"/>
    </location>
</feature>
<dbReference type="InterPro" id="IPR018247">
    <property type="entry name" value="EF_Hand_1_Ca_BS"/>
</dbReference>
<evidence type="ECO:0000256" key="1">
    <source>
        <dbReference type="ARBA" id="ARBA00022837"/>
    </source>
</evidence>
<dbReference type="PROSITE" id="PS50012">
    <property type="entry name" value="RCC1_3"/>
    <property type="match status" value="3"/>
</dbReference>
<feature type="non-terminal residue" evidence="6">
    <location>
        <position position="1337"/>
    </location>
</feature>
<organism evidence="6 7">
    <name type="scientific">Aureococcus anophagefferens</name>
    <name type="common">Harmful bloom alga</name>
    <dbReference type="NCBI Taxonomy" id="44056"/>
    <lineage>
        <taxon>Eukaryota</taxon>
        <taxon>Sar</taxon>
        <taxon>Stramenopiles</taxon>
        <taxon>Ochrophyta</taxon>
        <taxon>Pelagophyceae</taxon>
        <taxon>Pelagomonadales</taxon>
        <taxon>Pelagomonadaceae</taxon>
        <taxon>Aureococcus</taxon>
    </lineage>
</organism>
<feature type="region of interest" description="Disordered" evidence="4">
    <location>
        <begin position="333"/>
        <end position="371"/>
    </location>
</feature>
<feature type="region of interest" description="Disordered" evidence="4">
    <location>
        <begin position="1317"/>
        <end position="1337"/>
    </location>
</feature>
<dbReference type="SUPFAM" id="SSF50985">
    <property type="entry name" value="RCC1/BLIP-II"/>
    <property type="match status" value="1"/>
</dbReference>
<dbReference type="Gene3D" id="1.10.238.10">
    <property type="entry name" value="EF-hand"/>
    <property type="match status" value="2"/>
</dbReference>
<dbReference type="EMBL" id="JBBJCI010000358">
    <property type="protein sequence ID" value="KAK7233594.1"/>
    <property type="molecule type" value="Genomic_DNA"/>
</dbReference>
<evidence type="ECO:0000256" key="3">
    <source>
        <dbReference type="SAM" id="Coils"/>
    </source>
</evidence>
<dbReference type="InterPro" id="IPR008979">
    <property type="entry name" value="Galactose-bd-like_sf"/>
</dbReference>
<dbReference type="Proteomes" id="UP001363151">
    <property type="component" value="Unassembled WGS sequence"/>
</dbReference>
<protein>
    <submittedName>
        <fullName evidence="6">Guanyl-nucleotide exchange factor</fullName>
    </submittedName>
</protein>
<keyword evidence="1" id="KW-0106">Calcium</keyword>
<evidence type="ECO:0000313" key="6">
    <source>
        <dbReference type="EMBL" id="KAK7233594.1"/>
    </source>
</evidence>
<dbReference type="SUPFAM" id="SSF47473">
    <property type="entry name" value="EF-hand"/>
    <property type="match status" value="1"/>
</dbReference>
<keyword evidence="3" id="KW-0175">Coiled coil</keyword>
<feature type="coiled-coil region" evidence="3">
    <location>
        <begin position="841"/>
        <end position="868"/>
    </location>
</feature>
<dbReference type="CDD" id="cd00051">
    <property type="entry name" value="EFh"/>
    <property type="match status" value="1"/>
</dbReference>
<dbReference type="SMART" id="SM00054">
    <property type="entry name" value="EFh"/>
    <property type="match status" value="4"/>
</dbReference>
<feature type="region of interest" description="Disordered" evidence="4">
    <location>
        <begin position="1"/>
        <end position="61"/>
    </location>
</feature>
<sequence>MAQASGEIIIEGPEGTSTAPMVALAAATEEGDGAGAPRPPVAAPSDAKTEDGAPAPPASSPAAKPLPLVLGVRMFLHGSQQHLAAYDLSRLSEVTDTGASGAPGTLAQIVDCYRPSPFYVGGLDAVAVGLLAAGDAAAPVVYALRTFTVVHSDTVDARLGAYVDLPGLLLVFAAQLPVLATTLLASARYIACEARAGGANYRSLVDRGLPLGPGRSLKFTPWTPTALYHKTFPPSCADMVYLRADLPAAPARAPAAPPAPAPPWRCSCASPGAAPGLRRRVSGDDGRGPAPVRRRAGGRARAVGGRPLAPSRPVGFLGRHAVVDVYVRLAGGAGEEEEDDDGATVGTAPNESASGGGGAAAAPGDDDDVNYNNMTPEAVFEKFDTDNSGRINLEEFKIMLGKLKINMSSAKALKYFKMCDADDSGEIDFDEFKVALFACDPNGGNPIGFSPNALLMPQDAFEMFDEDGTGTINEDEFFFVLEYLKLDVSDQKQEQMFLKYDKDGSGEIDYAEFRQIWLAVADVRKELGDRGVDIPKFATRRQLQRMLEKCLDEEEEAERRAMAEAERWRSWRAILEQKNEYLKHARRRAQVELCKALDAAGQIYVFGRGAMGQFGADAAEGADDVGRDVVQKLWTRRVTAGRADLADSGKTGSIEQKDAVDADALRAEMATSPFVGLCVAENTSMLWGRRVYDVAITDTVIVAMSDLGEMWSWGGADHWWYEIETDAHWQNNWRGDTTPRSQLLLGTRGKGEPPPEILKDMAADDPTEALKVVLTYYGKWKVPPPDVDRMKYYCDDLLPQVDYGFIKMSLEVRGKEPGEMTKLMLVDLLYRDVKLEKRVLGERAHRRIHELEEEIRELKKRRRISLSKRLIVDITKMWAPLREIQAEEDARDRQRKQTSMVEAIAKREHDYEHWRSDVEAARRNMAPEYTPRGNSVLIGASGITARGAGSAIPRGYAAVSLVEGGAQHLAIVHQSGALYTWGVGAAGRLGLDVTEGGDPRQDCAKPTLVQALASVPVLKVSCGHSHSACITTAKDLYVWGSAASGKLGLGEAARDVECYASLPTSLRLGGPRGPKPMVRNVSCGAAHSCATTLAGELYVWGCGDGGRLGLGRDDLGTRWAPTLVRSLSEHGVRIGEVSCGNAHTLANTIVEEAWVGEGNDRMRVVEGGAVYCAGSAAVLGHFYPAFSQISGELDGLVAVQVSAGFSHSAVVTSDGELYLWGMNHDGCCAEAPERRFVKEPQLARCIYSRPGNLALGRPARQSSCYGGLDAHVGVDGNTDGGDPRCCTSTQQDPQAWWEVDLGDFATLHMVKIWNRTDEPPDQTMARDKYSNRLVPSW</sequence>
<dbReference type="InterPro" id="IPR051553">
    <property type="entry name" value="Ran_GTPase-activating"/>
</dbReference>
<feature type="repeat" description="RCC1" evidence="2">
    <location>
        <begin position="1095"/>
        <end position="1150"/>
    </location>
</feature>
<dbReference type="Gene3D" id="2.130.10.30">
    <property type="entry name" value="Regulator of chromosome condensation 1/beta-lactamase-inhibitor protein II"/>
    <property type="match status" value="1"/>
</dbReference>
<dbReference type="SUPFAM" id="SSF49785">
    <property type="entry name" value="Galactose-binding domain-like"/>
    <property type="match status" value="1"/>
</dbReference>
<dbReference type="Pfam" id="PF13499">
    <property type="entry name" value="EF-hand_7"/>
    <property type="match status" value="2"/>
</dbReference>
<comment type="caution">
    <text evidence="6">The sequence shown here is derived from an EMBL/GenBank/DDBJ whole genome shotgun (WGS) entry which is preliminary data.</text>
</comment>
<dbReference type="PROSITE" id="PS00018">
    <property type="entry name" value="EF_HAND_1"/>
    <property type="match status" value="4"/>
</dbReference>
<feature type="region of interest" description="Disordered" evidence="4">
    <location>
        <begin position="275"/>
        <end position="308"/>
    </location>
</feature>
<feature type="repeat" description="RCC1" evidence="2">
    <location>
        <begin position="1034"/>
        <end position="1094"/>
    </location>
</feature>
<dbReference type="Pfam" id="PF22633">
    <property type="entry name" value="F5_F8_type_C_2"/>
    <property type="match status" value="1"/>
</dbReference>
<dbReference type="InterPro" id="IPR011992">
    <property type="entry name" value="EF-hand-dom_pair"/>
</dbReference>
<name>A0ABR1FMM6_AURAN</name>
<dbReference type="InterPro" id="IPR000408">
    <property type="entry name" value="Reg_chr_condens"/>
</dbReference>
<reference evidence="6 7" key="1">
    <citation type="submission" date="2024-03" db="EMBL/GenBank/DDBJ databases">
        <title>Aureococcus anophagefferens CCMP1851 and Kratosvirus quantuckense: Draft genome of a second virus-susceptible host strain in the model system.</title>
        <authorList>
            <person name="Chase E."/>
            <person name="Truchon A.R."/>
            <person name="Schepens W."/>
            <person name="Wilhelm S.W."/>
        </authorList>
    </citation>
    <scope>NUCLEOTIDE SEQUENCE [LARGE SCALE GENOMIC DNA]</scope>
    <source>
        <strain evidence="6 7">CCMP1851</strain>
    </source>
</reference>
<dbReference type="PROSITE" id="PS00626">
    <property type="entry name" value="RCC1_2"/>
    <property type="match status" value="2"/>
</dbReference>
<dbReference type="InterPro" id="IPR002048">
    <property type="entry name" value="EF_hand_dom"/>
</dbReference>
<feature type="domain" description="EF-hand" evidence="5">
    <location>
        <begin position="488"/>
        <end position="523"/>
    </location>
</feature>
<feature type="repeat" description="RCC1" evidence="2">
    <location>
        <begin position="976"/>
        <end position="1033"/>
    </location>
</feature>
<dbReference type="PANTHER" id="PTHR45982">
    <property type="entry name" value="REGULATOR OF CHROMOSOME CONDENSATION"/>
    <property type="match status" value="1"/>
</dbReference>